<evidence type="ECO:0000313" key="2">
    <source>
        <dbReference type="Proteomes" id="UP000467840"/>
    </source>
</evidence>
<dbReference type="GO" id="GO:0005634">
    <property type="term" value="C:nucleus"/>
    <property type="evidence" value="ECO:0007669"/>
    <property type="project" value="TreeGrafter"/>
</dbReference>
<dbReference type="EMBL" id="JAAGAX010000010">
    <property type="protein sequence ID" value="KAF2301394.1"/>
    <property type="molecule type" value="Genomic_DNA"/>
</dbReference>
<dbReference type="Proteomes" id="UP000467840">
    <property type="component" value="Chromosome 4"/>
</dbReference>
<name>A0A6A6LK62_HEVBR</name>
<dbReference type="AlphaFoldDB" id="A0A6A6LK62"/>
<comment type="caution">
    <text evidence="1">The sequence shown here is derived from an EMBL/GenBank/DDBJ whole genome shotgun (WGS) entry which is preliminary data.</text>
</comment>
<keyword evidence="2" id="KW-1185">Reference proteome</keyword>
<gene>
    <name evidence="1" type="ORF">GH714_023607</name>
</gene>
<dbReference type="PANTHER" id="PTHR22993:SF9">
    <property type="entry name" value="FORMAMIDOPYRIMIDINE-DNA GLYCOSYLASE"/>
    <property type="match status" value="1"/>
</dbReference>
<reference evidence="1 2" key="1">
    <citation type="journal article" date="2020" name="Mol. Plant">
        <title>The Chromosome-Based Rubber Tree Genome Provides New Insights into Spurge Genome Evolution and Rubber Biosynthesis.</title>
        <authorList>
            <person name="Liu J."/>
            <person name="Shi C."/>
            <person name="Shi C.C."/>
            <person name="Li W."/>
            <person name="Zhang Q.J."/>
            <person name="Zhang Y."/>
            <person name="Li K."/>
            <person name="Lu H.F."/>
            <person name="Shi C."/>
            <person name="Zhu S.T."/>
            <person name="Xiao Z.Y."/>
            <person name="Nan H."/>
            <person name="Yue Y."/>
            <person name="Zhu X.G."/>
            <person name="Wu Y."/>
            <person name="Hong X.N."/>
            <person name="Fan G.Y."/>
            <person name="Tong Y."/>
            <person name="Zhang D."/>
            <person name="Mao C.L."/>
            <person name="Liu Y.L."/>
            <person name="Hao S.J."/>
            <person name="Liu W.Q."/>
            <person name="Lv M.Q."/>
            <person name="Zhang H.B."/>
            <person name="Liu Y."/>
            <person name="Hu-Tang G.R."/>
            <person name="Wang J.P."/>
            <person name="Wang J.H."/>
            <person name="Sun Y.H."/>
            <person name="Ni S.B."/>
            <person name="Chen W.B."/>
            <person name="Zhang X.C."/>
            <person name="Jiao Y.N."/>
            <person name="Eichler E.E."/>
            <person name="Li G.H."/>
            <person name="Liu X."/>
            <person name="Gao L.Z."/>
        </authorList>
    </citation>
    <scope>NUCLEOTIDE SEQUENCE [LARGE SCALE GENOMIC DNA]</scope>
    <source>
        <strain evidence="2">cv. GT1</strain>
        <tissue evidence="1">Leaf</tissue>
    </source>
</reference>
<evidence type="ECO:0000313" key="1">
    <source>
        <dbReference type="EMBL" id="KAF2301394.1"/>
    </source>
</evidence>
<dbReference type="GO" id="GO:0006284">
    <property type="term" value="P:base-excision repair"/>
    <property type="evidence" value="ECO:0007669"/>
    <property type="project" value="TreeGrafter"/>
</dbReference>
<proteinExistence type="predicted"/>
<protein>
    <submittedName>
        <fullName evidence="1">Uncharacterized protein</fullName>
    </submittedName>
</protein>
<organism evidence="1 2">
    <name type="scientific">Hevea brasiliensis</name>
    <name type="common">Para rubber tree</name>
    <name type="synonym">Siphonia brasiliensis</name>
    <dbReference type="NCBI Taxonomy" id="3981"/>
    <lineage>
        <taxon>Eukaryota</taxon>
        <taxon>Viridiplantae</taxon>
        <taxon>Streptophyta</taxon>
        <taxon>Embryophyta</taxon>
        <taxon>Tracheophyta</taxon>
        <taxon>Spermatophyta</taxon>
        <taxon>Magnoliopsida</taxon>
        <taxon>eudicotyledons</taxon>
        <taxon>Gunneridae</taxon>
        <taxon>Pentapetalae</taxon>
        <taxon>rosids</taxon>
        <taxon>fabids</taxon>
        <taxon>Malpighiales</taxon>
        <taxon>Euphorbiaceae</taxon>
        <taxon>Crotonoideae</taxon>
        <taxon>Micrandreae</taxon>
        <taxon>Hevea</taxon>
    </lineage>
</organism>
<dbReference type="GO" id="GO:0019104">
    <property type="term" value="F:DNA N-glycosylase activity"/>
    <property type="evidence" value="ECO:0007669"/>
    <property type="project" value="TreeGrafter"/>
</dbReference>
<accession>A0A6A6LK62</accession>
<dbReference type="PANTHER" id="PTHR22993">
    <property type="entry name" value="FORMAMIDOPYRIMIDINE-DNA GLYCOSYLASE"/>
    <property type="match status" value="1"/>
</dbReference>
<sequence length="185" mass="20611">MCLCDHKPVVVREHALIFSNNLAPILPVNQYGIHLQLDDGLELSFTGKRRFAKVCLLKEVQPTSVPPISELGPDALLEPMKVDEFNESLHKKEIAIKALLLDQVKTQLICFTISKIIQLEVSMGLRSNNNLDKEVITTFAVLEDPEVPGIGRVLFLVSETGLQMNCYAKLVVFNTNAKFGVLLKL</sequence>
<dbReference type="GO" id="GO:0003906">
    <property type="term" value="F:DNA-(apurinic or apyrimidinic site) endonuclease activity"/>
    <property type="evidence" value="ECO:0007669"/>
    <property type="project" value="TreeGrafter"/>
</dbReference>